<evidence type="ECO:0000313" key="3">
    <source>
        <dbReference type="Proteomes" id="UP000279275"/>
    </source>
</evidence>
<dbReference type="AlphaFoldDB" id="A0A3M2KVE3"/>
<reference evidence="2 3" key="1">
    <citation type="submission" date="2018-10" db="EMBL/GenBank/DDBJ databases">
        <title>Isolation from cow dung.</title>
        <authorList>
            <person name="Ling L."/>
        </authorList>
    </citation>
    <scope>NUCLEOTIDE SEQUENCE [LARGE SCALE GENOMIC DNA]</scope>
    <source>
        <strain evidence="2 3">NEAU-LL90</strain>
    </source>
</reference>
<dbReference type="EMBL" id="RFFH01000016">
    <property type="protein sequence ID" value="RMI29151.1"/>
    <property type="molecule type" value="Genomic_DNA"/>
</dbReference>
<dbReference type="Gene3D" id="2.60.40.1650">
    <property type="entry name" value="Porin MspA (Ig-like beta-sandwich domain)"/>
    <property type="match status" value="1"/>
</dbReference>
<sequence>MIDGNGGSGVTLEPGAALVEPMLDLEQPDDFGNDIYFQYNKVYGPHAGVAWTDETYTVDGCAGYAQARSFVLADVETPKARSTIMLWGQPFSLGWRSGPASRDQGDDPAQCGHACRGEHARLPGTRGHQHRRPGRGGQRQRFEFEQRPARARHVHRAGPAGET</sequence>
<gene>
    <name evidence="2" type="ORF">EBN03_27420</name>
</gene>
<accession>A0A3M2KVE3</accession>
<keyword evidence="3" id="KW-1185">Reference proteome</keyword>
<dbReference type="Pfam" id="PF09203">
    <property type="entry name" value="MspA"/>
    <property type="match status" value="1"/>
</dbReference>
<protein>
    <submittedName>
        <fullName evidence="2">Uncharacterized protein</fullName>
    </submittedName>
</protein>
<organism evidence="2 3">
    <name type="scientific">Nocardia stercoris</name>
    <dbReference type="NCBI Taxonomy" id="2483361"/>
    <lineage>
        <taxon>Bacteria</taxon>
        <taxon>Bacillati</taxon>
        <taxon>Actinomycetota</taxon>
        <taxon>Actinomycetes</taxon>
        <taxon>Mycobacteriales</taxon>
        <taxon>Nocardiaceae</taxon>
        <taxon>Nocardia</taxon>
    </lineage>
</organism>
<comment type="caution">
    <text evidence="2">The sequence shown here is derived from an EMBL/GenBank/DDBJ whole genome shotgun (WGS) entry which is preliminary data.</text>
</comment>
<dbReference type="InterPro" id="IPR015286">
    <property type="entry name" value="Porin_fam_mycobact-type"/>
</dbReference>
<name>A0A3M2KVE3_9NOCA</name>
<dbReference type="OrthoDB" id="4540215at2"/>
<evidence type="ECO:0000313" key="2">
    <source>
        <dbReference type="EMBL" id="RMI29151.1"/>
    </source>
</evidence>
<proteinExistence type="predicted"/>
<feature type="region of interest" description="Disordered" evidence="1">
    <location>
        <begin position="98"/>
        <end position="163"/>
    </location>
</feature>
<evidence type="ECO:0000256" key="1">
    <source>
        <dbReference type="SAM" id="MobiDB-lite"/>
    </source>
</evidence>
<dbReference type="Proteomes" id="UP000279275">
    <property type="component" value="Unassembled WGS sequence"/>
</dbReference>